<comment type="cofactor">
    <cofactor evidence="6">
        <name>Co(2+)</name>
        <dbReference type="ChEBI" id="CHEBI:48828"/>
    </cofactor>
    <cofactor evidence="6">
        <name>Zn(2+)</name>
        <dbReference type="ChEBI" id="CHEBI:29105"/>
    </cofactor>
    <cofactor evidence="6">
        <name>Mn(2+)</name>
        <dbReference type="ChEBI" id="CHEBI:29035"/>
    </cofactor>
    <cofactor evidence="6">
        <name>Fe(2+)</name>
        <dbReference type="ChEBI" id="CHEBI:29033"/>
    </cofactor>
    <text evidence="6">Binds 2 divalent metal cations per subunit. Has a high-affinity and a low affinity metal-binding site. The true nature of the physiological cofactor is under debate. The enzyme is active with cobalt, zinc, manganese or divalent iron ions. Most likely, methionine aminopeptidases function as mononuclear Fe(2+)-metalloproteases under physiological conditions, and the catalytically relevant metal-binding site has been assigned to the histidine-containing high-affinity site.</text>
</comment>
<evidence type="ECO:0000256" key="3">
    <source>
        <dbReference type="ARBA" id="ARBA00022670"/>
    </source>
</evidence>
<dbReference type="Gene3D" id="3.90.230.10">
    <property type="entry name" value="Creatinase/methionine aminopeptidase superfamily"/>
    <property type="match status" value="1"/>
</dbReference>
<dbReference type="CDD" id="cd01086">
    <property type="entry name" value="MetAP1"/>
    <property type="match status" value="1"/>
</dbReference>
<dbReference type="GO" id="GO:0070006">
    <property type="term" value="F:metalloaminopeptidase activity"/>
    <property type="evidence" value="ECO:0007669"/>
    <property type="project" value="UniProtKB-UniRule"/>
</dbReference>
<feature type="domain" description="Peptidase M24" evidence="8">
    <location>
        <begin position="68"/>
        <end position="293"/>
    </location>
</feature>
<dbReference type="GO" id="GO:0004239">
    <property type="term" value="F:initiator methionyl aminopeptidase activity"/>
    <property type="evidence" value="ECO:0007669"/>
    <property type="project" value="UniProtKB-UniRule"/>
</dbReference>
<feature type="binding site" evidence="6">
    <location>
        <position position="161"/>
    </location>
    <ligand>
        <name>a divalent metal cation</name>
        <dbReference type="ChEBI" id="CHEBI:60240"/>
        <label>2</label>
        <note>catalytic</note>
    </ligand>
</feature>
<dbReference type="SUPFAM" id="SSF55920">
    <property type="entry name" value="Creatinase/aminopeptidase"/>
    <property type="match status" value="1"/>
</dbReference>
<evidence type="ECO:0000256" key="1">
    <source>
        <dbReference type="ARBA" id="ARBA00002521"/>
    </source>
</evidence>
<feature type="binding site" evidence="6">
    <location>
        <position position="255"/>
    </location>
    <ligand>
        <name>a divalent metal cation</name>
        <dbReference type="ChEBI" id="CHEBI:60240"/>
        <label>2</label>
        <note>catalytic</note>
    </ligand>
</feature>
<dbReference type="HAMAP" id="MF_01974">
    <property type="entry name" value="MetAP_1"/>
    <property type="match status" value="1"/>
</dbReference>
<feature type="binding site" evidence="6">
    <location>
        <position position="161"/>
    </location>
    <ligand>
        <name>a divalent metal cation</name>
        <dbReference type="ChEBI" id="CHEBI:60240"/>
        <label>1</label>
    </ligand>
</feature>
<feature type="binding site" evidence="6">
    <location>
        <position position="222"/>
    </location>
    <ligand>
        <name>a divalent metal cation</name>
        <dbReference type="ChEBI" id="CHEBI:60240"/>
        <label>2</label>
        <note>catalytic</note>
    </ligand>
</feature>
<sequence>MRLKMQLSGAFIFTEHEPKKQSRRYKKMEYRLCLLMGLAQLMKYNRCFKKSQHPMSRYPIKTNDEILLMRESGKVAARILSELLREAKEGVTTKSLNDLAEKRIVEEGVVASFKGFDGYPFSIITCIDDEVVHAMPSDRVLQKGELLTIDFGIYKNGFHSDMAKTVEIGSNVQENFLSVGKDALSKGIASCKIGGFIGDISSSIQQTVEFSGCNVVRAFVGHGVGRDLHEDPQIPGVGWPRMGVPLKEGMVLAVEVMYTQGEWDVEIAEDGWTAVTVDGSLSGMFEHTVAITKDGPQILTLE</sequence>
<name>A0A2M7TH76_UNCKA</name>
<comment type="caution">
    <text evidence="9">The sequence shown here is derived from an EMBL/GenBank/DDBJ whole genome shotgun (WGS) entry which is preliminary data.</text>
</comment>
<dbReference type="InterPro" id="IPR000994">
    <property type="entry name" value="Pept_M24"/>
</dbReference>
<comment type="subunit">
    <text evidence="6">Monomer.</text>
</comment>
<protein>
    <recommendedName>
        <fullName evidence="6 7">Methionine aminopeptidase</fullName>
        <shortName evidence="6">MAP</shortName>
        <shortName evidence="6">MetAP</shortName>
        <ecNumber evidence="6 7">3.4.11.18</ecNumber>
    </recommendedName>
    <alternativeName>
        <fullName evidence="6">Peptidase M</fullName>
    </alternativeName>
</protein>
<dbReference type="GO" id="GO:0006508">
    <property type="term" value="P:proteolysis"/>
    <property type="evidence" value="ECO:0007669"/>
    <property type="project" value="UniProtKB-KW"/>
</dbReference>
<dbReference type="PANTHER" id="PTHR43330:SF27">
    <property type="entry name" value="METHIONINE AMINOPEPTIDASE"/>
    <property type="match status" value="1"/>
</dbReference>
<keyword evidence="5 6" id="KW-0378">Hydrolase</keyword>
<dbReference type="PRINTS" id="PR00599">
    <property type="entry name" value="MAPEPTIDASE"/>
</dbReference>
<dbReference type="InterPro" id="IPR002467">
    <property type="entry name" value="Pept_M24A_MAP1"/>
</dbReference>
<evidence type="ECO:0000256" key="6">
    <source>
        <dbReference type="HAMAP-Rule" id="MF_01974"/>
    </source>
</evidence>
<comment type="catalytic activity">
    <reaction evidence="6 7">
        <text>Release of N-terminal amino acids, preferentially methionine, from peptides and arylamides.</text>
        <dbReference type="EC" id="3.4.11.18"/>
    </reaction>
</comment>
<dbReference type="PANTHER" id="PTHR43330">
    <property type="entry name" value="METHIONINE AMINOPEPTIDASE"/>
    <property type="match status" value="1"/>
</dbReference>
<evidence type="ECO:0000256" key="4">
    <source>
        <dbReference type="ARBA" id="ARBA00022723"/>
    </source>
</evidence>
<accession>A0A2M7TH76</accession>
<feature type="binding site" evidence="6">
    <location>
        <position position="133"/>
    </location>
    <ligand>
        <name>substrate</name>
    </ligand>
</feature>
<gene>
    <name evidence="6 9" type="primary">map</name>
    <name evidence="9" type="ORF">COY32_05615</name>
</gene>
<keyword evidence="4 6" id="KW-0479">Metal-binding</keyword>
<keyword evidence="3 6" id="KW-0645">Protease</keyword>
<feature type="binding site" evidence="6">
    <location>
        <position position="286"/>
    </location>
    <ligand>
        <name>a divalent metal cation</name>
        <dbReference type="ChEBI" id="CHEBI:60240"/>
        <label>2</label>
        <note>catalytic</note>
    </ligand>
</feature>
<evidence type="ECO:0000313" key="9">
    <source>
        <dbReference type="EMBL" id="PIZ45117.1"/>
    </source>
</evidence>
<reference evidence="10" key="1">
    <citation type="submission" date="2017-09" db="EMBL/GenBank/DDBJ databases">
        <title>Depth-based differentiation of microbial function through sediment-hosted aquifers and enrichment of novel symbionts in the deep terrestrial subsurface.</title>
        <authorList>
            <person name="Probst A.J."/>
            <person name="Ladd B."/>
            <person name="Jarett J.K."/>
            <person name="Geller-Mcgrath D.E."/>
            <person name="Sieber C.M.K."/>
            <person name="Emerson J.B."/>
            <person name="Anantharaman K."/>
            <person name="Thomas B.C."/>
            <person name="Malmstrom R."/>
            <person name="Stieglmeier M."/>
            <person name="Klingl A."/>
            <person name="Woyke T."/>
            <person name="Ryan C.M."/>
            <person name="Banfield J.F."/>
        </authorList>
    </citation>
    <scope>NUCLEOTIDE SEQUENCE [LARGE SCALE GENOMIC DNA]</scope>
</reference>
<evidence type="ECO:0000256" key="7">
    <source>
        <dbReference type="RuleBase" id="RU003653"/>
    </source>
</evidence>
<comment type="similarity">
    <text evidence="6">Belongs to the peptidase M24A family. Methionine aminopeptidase type 1 subfamily.</text>
</comment>
<evidence type="ECO:0000313" key="10">
    <source>
        <dbReference type="Proteomes" id="UP000228920"/>
    </source>
</evidence>
<dbReference type="GO" id="GO:0005829">
    <property type="term" value="C:cytosol"/>
    <property type="evidence" value="ECO:0007669"/>
    <property type="project" value="TreeGrafter"/>
</dbReference>
<dbReference type="InterPro" id="IPR001714">
    <property type="entry name" value="Pept_M24_MAP"/>
</dbReference>
<keyword evidence="2 6" id="KW-0031">Aminopeptidase</keyword>
<dbReference type="EC" id="3.4.11.18" evidence="6 7"/>
<evidence type="ECO:0000256" key="2">
    <source>
        <dbReference type="ARBA" id="ARBA00022438"/>
    </source>
</evidence>
<evidence type="ECO:0000259" key="8">
    <source>
        <dbReference type="Pfam" id="PF00557"/>
    </source>
</evidence>
<dbReference type="AlphaFoldDB" id="A0A2M7TH76"/>
<dbReference type="InterPro" id="IPR036005">
    <property type="entry name" value="Creatinase/aminopeptidase-like"/>
</dbReference>
<dbReference type="GO" id="GO:0046872">
    <property type="term" value="F:metal ion binding"/>
    <property type="evidence" value="ECO:0007669"/>
    <property type="project" value="UniProtKB-UniRule"/>
</dbReference>
<proteinExistence type="inferred from homology"/>
<dbReference type="NCBIfam" id="TIGR00500">
    <property type="entry name" value="met_pdase_I"/>
    <property type="match status" value="1"/>
</dbReference>
<feature type="binding site" evidence="6">
    <location>
        <position position="229"/>
    </location>
    <ligand>
        <name>substrate</name>
    </ligand>
</feature>
<feature type="binding site" evidence="6">
    <location>
        <position position="286"/>
    </location>
    <ligand>
        <name>a divalent metal cation</name>
        <dbReference type="ChEBI" id="CHEBI:60240"/>
        <label>1</label>
    </ligand>
</feature>
<feature type="binding site" evidence="6">
    <location>
        <position position="150"/>
    </location>
    <ligand>
        <name>a divalent metal cation</name>
        <dbReference type="ChEBI" id="CHEBI:60240"/>
        <label>1</label>
    </ligand>
</feature>
<evidence type="ECO:0000256" key="5">
    <source>
        <dbReference type="ARBA" id="ARBA00022801"/>
    </source>
</evidence>
<dbReference type="EMBL" id="PFNL01000148">
    <property type="protein sequence ID" value="PIZ45117.1"/>
    <property type="molecule type" value="Genomic_DNA"/>
</dbReference>
<organism evidence="9 10">
    <name type="scientific">candidate division WWE3 bacterium CG_4_10_14_0_2_um_filter_41_14</name>
    <dbReference type="NCBI Taxonomy" id="1975072"/>
    <lineage>
        <taxon>Bacteria</taxon>
        <taxon>Katanobacteria</taxon>
    </lineage>
</organism>
<dbReference type="Pfam" id="PF00557">
    <property type="entry name" value="Peptidase_M24"/>
    <property type="match status" value="1"/>
</dbReference>
<dbReference type="Proteomes" id="UP000228920">
    <property type="component" value="Unassembled WGS sequence"/>
</dbReference>
<comment type="function">
    <text evidence="1 6">Removes the N-terminal methionine from nascent proteins. The N-terminal methionine is often cleaved when the second residue in the primary sequence is small and uncharged (Met-Ala-, Cys, Gly, Pro, Ser, Thr, or Val). Requires deformylation of the N(alpha)-formylated initiator methionine before it can be hydrolyzed.</text>
</comment>